<reference evidence="2 3" key="1">
    <citation type="journal article" date="2018" name="Nat. Genet.">
        <title>The Rosa genome provides new insights in the design of modern roses.</title>
        <authorList>
            <person name="Bendahmane M."/>
        </authorList>
    </citation>
    <scope>NUCLEOTIDE SEQUENCE [LARGE SCALE GENOMIC DNA]</scope>
    <source>
        <strain evidence="3">cv. Old Blush</strain>
    </source>
</reference>
<accession>A0A2P6QHX0</accession>
<dbReference type="AlphaFoldDB" id="A0A2P6QHX0"/>
<dbReference type="Proteomes" id="UP000238479">
    <property type="component" value="Chromosome 5"/>
</dbReference>
<organism evidence="2 3">
    <name type="scientific">Rosa chinensis</name>
    <name type="common">China rose</name>
    <dbReference type="NCBI Taxonomy" id="74649"/>
    <lineage>
        <taxon>Eukaryota</taxon>
        <taxon>Viridiplantae</taxon>
        <taxon>Streptophyta</taxon>
        <taxon>Embryophyta</taxon>
        <taxon>Tracheophyta</taxon>
        <taxon>Spermatophyta</taxon>
        <taxon>Magnoliopsida</taxon>
        <taxon>eudicotyledons</taxon>
        <taxon>Gunneridae</taxon>
        <taxon>Pentapetalae</taxon>
        <taxon>rosids</taxon>
        <taxon>fabids</taxon>
        <taxon>Rosales</taxon>
        <taxon>Rosaceae</taxon>
        <taxon>Rosoideae</taxon>
        <taxon>Rosoideae incertae sedis</taxon>
        <taxon>Rosa</taxon>
    </lineage>
</organism>
<protein>
    <submittedName>
        <fullName evidence="2">Uncharacterized protein</fullName>
    </submittedName>
</protein>
<dbReference type="Gramene" id="PRQ33775">
    <property type="protein sequence ID" value="PRQ33775"/>
    <property type="gene ID" value="RchiOBHm_Chr5g0061371"/>
</dbReference>
<evidence type="ECO:0000313" key="3">
    <source>
        <dbReference type="Proteomes" id="UP000238479"/>
    </source>
</evidence>
<evidence type="ECO:0000313" key="2">
    <source>
        <dbReference type="EMBL" id="PRQ33775.1"/>
    </source>
</evidence>
<dbReference type="EMBL" id="PDCK01000043">
    <property type="protein sequence ID" value="PRQ33775.1"/>
    <property type="molecule type" value="Genomic_DNA"/>
</dbReference>
<gene>
    <name evidence="2" type="ORF">RchiOBHm_Chr5g0061371</name>
</gene>
<name>A0A2P6QHX0_ROSCH</name>
<sequence>MDSCRCISPGISIVVSGLICGLGEWFCDWCVVFLFLLFLQLCKLFLTIFFWGFCNSFLASNGALLLAICEFGF</sequence>
<feature type="transmembrane region" description="Helical" evidence="1">
    <location>
        <begin position="12"/>
        <end position="38"/>
    </location>
</feature>
<proteinExistence type="predicted"/>
<keyword evidence="1" id="KW-0812">Transmembrane</keyword>
<keyword evidence="3" id="KW-1185">Reference proteome</keyword>
<comment type="caution">
    <text evidence="2">The sequence shown here is derived from an EMBL/GenBank/DDBJ whole genome shotgun (WGS) entry which is preliminary data.</text>
</comment>
<evidence type="ECO:0000256" key="1">
    <source>
        <dbReference type="SAM" id="Phobius"/>
    </source>
</evidence>
<keyword evidence="1" id="KW-1133">Transmembrane helix</keyword>
<keyword evidence="1" id="KW-0472">Membrane</keyword>